<gene>
    <name evidence="1" type="ORF">COLO4_28583</name>
</gene>
<keyword evidence="2" id="KW-1185">Reference proteome</keyword>
<sequence>MGLVSSQQRMWVGEIGIIKLLVRIRLFEVQKAALRETSTRSGAKRWQLTADPPSETNGQANVKVIVRTVNFVDESPKKTSIASGKQEGTLSHLADTEKGAVTAWDLIIAKFKEVEQTPLKKDESKGPAQELKATALLMEPYVDVTAHIAPSQQACLVFGNLENRLVDQDENESRNPILILALLLEGVFIDRALLSRKSIVGGRGLSLAITIRVGGGDLKDPEQEGAAPDVNDKPQAENTYIDSALMTKADDGSEAFVTFFIVFVLSRAGFEPALSRCMTQISTFLIVTLDEVKGLEKGSNILKRSFHKGQ</sequence>
<dbReference type="AlphaFoldDB" id="A0A1R3HJM9"/>
<dbReference type="EMBL" id="AWUE01019989">
    <property type="protein sequence ID" value="OMO70474.1"/>
    <property type="molecule type" value="Genomic_DNA"/>
</dbReference>
<organism evidence="1 2">
    <name type="scientific">Corchorus olitorius</name>
    <dbReference type="NCBI Taxonomy" id="93759"/>
    <lineage>
        <taxon>Eukaryota</taxon>
        <taxon>Viridiplantae</taxon>
        <taxon>Streptophyta</taxon>
        <taxon>Embryophyta</taxon>
        <taxon>Tracheophyta</taxon>
        <taxon>Spermatophyta</taxon>
        <taxon>Magnoliopsida</taxon>
        <taxon>eudicotyledons</taxon>
        <taxon>Gunneridae</taxon>
        <taxon>Pentapetalae</taxon>
        <taxon>rosids</taxon>
        <taxon>malvids</taxon>
        <taxon>Malvales</taxon>
        <taxon>Malvaceae</taxon>
        <taxon>Grewioideae</taxon>
        <taxon>Apeibeae</taxon>
        <taxon>Corchorus</taxon>
    </lineage>
</organism>
<proteinExistence type="predicted"/>
<name>A0A1R3HJM9_9ROSI</name>
<comment type="caution">
    <text evidence="1">The sequence shown here is derived from an EMBL/GenBank/DDBJ whole genome shotgun (WGS) entry which is preliminary data.</text>
</comment>
<dbReference type="Proteomes" id="UP000187203">
    <property type="component" value="Unassembled WGS sequence"/>
</dbReference>
<dbReference type="OrthoDB" id="1932620at2759"/>
<reference evidence="2" key="1">
    <citation type="submission" date="2013-09" db="EMBL/GenBank/DDBJ databases">
        <title>Corchorus olitorius genome sequencing.</title>
        <authorList>
            <person name="Alam M."/>
            <person name="Haque M.S."/>
            <person name="Islam M.S."/>
            <person name="Emdad E.M."/>
            <person name="Islam M.M."/>
            <person name="Ahmed B."/>
            <person name="Halim A."/>
            <person name="Hossen Q.M.M."/>
            <person name="Hossain M.Z."/>
            <person name="Ahmed R."/>
            <person name="Khan M.M."/>
            <person name="Islam R."/>
            <person name="Rashid M.M."/>
            <person name="Khan S.A."/>
            <person name="Rahman M.S."/>
            <person name="Alam M."/>
            <person name="Yahiya A.S."/>
            <person name="Khan M.S."/>
            <person name="Azam M.S."/>
            <person name="Haque T."/>
            <person name="Lashkar M.Z.H."/>
            <person name="Akhand A.I."/>
            <person name="Morshed G."/>
            <person name="Roy S."/>
            <person name="Uddin K.S."/>
            <person name="Rabeya T."/>
            <person name="Hossain A.S."/>
            <person name="Chowdhury A."/>
            <person name="Snigdha A.R."/>
            <person name="Mortoza M.S."/>
            <person name="Matin S.A."/>
            <person name="Hoque S.M.E."/>
            <person name="Islam M.K."/>
            <person name="Roy D.K."/>
            <person name="Haider R."/>
            <person name="Moosa M.M."/>
            <person name="Elias S.M."/>
            <person name="Hasan A.M."/>
            <person name="Jahan S."/>
            <person name="Shafiuddin M."/>
            <person name="Mahmood N."/>
            <person name="Shommy N.S."/>
        </authorList>
    </citation>
    <scope>NUCLEOTIDE SEQUENCE [LARGE SCALE GENOMIC DNA]</scope>
    <source>
        <strain evidence="2">cv. O-4</strain>
    </source>
</reference>
<evidence type="ECO:0000313" key="1">
    <source>
        <dbReference type="EMBL" id="OMO70474.1"/>
    </source>
</evidence>
<evidence type="ECO:0000313" key="2">
    <source>
        <dbReference type="Proteomes" id="UP000187203"/>
    </source>
</evidence>
<accession>A0A1R3HJM9</accession>
<protein>
    <submittedName>
        <fullName evidence="1">Uncharacterized protein</fullName>
    </submittedName>
</protein>